<dbReference type="KEGG" id="xop:PXO_00107"/>
<evidence type="ECO:0000313" key="3">
    <source>
        <dbReference type="Proteomes" id="UP000001740"/>
    </source>
</evidence>
<dbReference type="AlphaFoldDB" id="A0A0K0GJD4"/>
<protein>
    <submittedName>
        <fullName evidence="2">Uncharacterized protein</fullName>
    </submittedName>
</protein>
<accession>A0A0K0GJD4</accession>
<organism evidence="2 3">
    <name type="scientific">Xanthomonas oryzae pv. oryzae (strain PXO99A)</name>
    <dbReference type="NCBI Taxonomy" id="360094"/>
    <lineage>
        <taxon>Bacteria</taxon>
        <taxon>Pseudomonadati</taxon>
        <taxon>Pseudomonadota</taxon>
        <taxon>Gammaproteobacteria</taxon>
        <taxon>Lysobacterales</taxon>
        <taxon>Lysobacteraceae</taxon>
        <taxon>Xanthomonas</taxon>
    </lineage>
</organism>
<evidence type="ECO:0000256" key="1">
    <source>
        <dbReference type="SAM" id="MobiDB-lite"/>
    </source>
</evidence>
<name>A0A0K0GJD4_XANOP</name>
<dbReference type="HOGENOM" id="CLU_3241502_0_0_6"/>
<dbReference type="EMBL" id="CP000967">
    <property type="protein sequence ID" value="ACD58360.1"/>
    <property type="molecule type" value="Genomic_DNA"/>
</dbReference>
<gene>
    <name evidence="2" type="ordered locus">PXO_00107</name>
</gene>
<evidence type="ECO:0000313" key="2">
    <source>
        <dbReference type="EMBL" id="ACD58360.1"/>
    </source>
</evidence>
<proteinExistence type="predicted"/>
<dbReference type="Proteomes" id="UP000001740">
    <property type="component" value="Chromosome"/>
</dbReference>
<feature type="region of interest" description="Disordered" evidence="1">
    <location>
        <begin position="1"/>
        <end position="24"/>
    </location>
</feature>
<feature type="compositionally biased region" description="Basic and acidic residues" evidence="1">
    <location>
        <begin position="7"/>
        <end position="16"/>
    </location>
</feature>
<reference evidence="2 3" key="1">
    <citation type="journal article" date="2008" name="BMC Genomics">
        <title>Genome sequence and rapid evolution of the rice pathogen Xanthomonas oryzae pv. oryzae PXO99A.</title>
        <authorList>
            <person name="Salzberg S.L."/>
            <person name="Sommer D.D."/>
            <person name="Schatz M.C."/>
            <person name="Phillippy A.M."/>
            <person name="Rabinowicz P.D."/>
            <person name="Tsuge S."/>
            <person name="Furutani A."/>
            <person name="Ochiai H."/>
            <person name="Delcher A.L."/>
            <person name="Kelley D."/>
            <person name="Madupu R."/>
            <person name="Puiu D."/>
            <person name="Radune D."/>
            <person name="Shumway M."/>
            <person name="Trapnell C."/>
            <person name="Aparna G."/>
            <person name="Jha G."/>
            <person name="Pandey A."/>
            <person name="Patil P.B."/>
            <person name="Ishihara H."/>
            <person name="Meyer D.F."/>
            <person name="Szurek B."/>
            <person name="Verdier V."/>
            <person name="Koebnik R."/>
            <person name="Dow J.M."/>
            <person name="Ryan R.P."/>
            <person name="Hirata H."/>
            <person name="Tsuyumu S."/>
            <person name="Won Lee S."/>
            <person name="Seo Y.S."/>
            <person name="Sriariyanum M."/>
            <person name="Ronald P.C."/>
            <person name="Sonti R.V."/>
            <person name="Van Sluys M.A."/>
            <person name="Leach J.E."/>
            <person name="White F.F."/>
            <person name="Bogdanove A.J."/>
        </authorList>
    </citation>
    <scope>NUCLEOTIDE SEQUENCE [LARGE SCALE GENOMIC DNA]</scope>
    <source>
        <strain evidence="2 3">PXO99A</strain>
    </source>
</reference>
<sequence>MQGENAHAFERLRREQGSGQAKQLEGLLTTRGDACVMAALAIG</sequence>